<dbReference type="AlphaFoldDB" id="A0A4V3AUX4"/>
<accession>A0A4V3AUX4</accession>
<dbReference type="OrthoDB" id="8723327at2"/>
<sequence length="77" mass="8401">MPLNHSNNKAAVSANIKQIVDEWKLSGKIGTSSPRSKIQAVRQAVAIALSISDHNQKRLYRKKQPAIKSKNIGHAAS</sequence>
<gene>
    <name evidence="1" type="ORF">E2I14_04670</name>
</gene>
<evidence type="ECO:0000313" key="2">
    <source>
        <dbReference type="Proteomes" id="UP000294829"/>
    </source>
</evidence>
<dbReference type="EMBL" id="SMYL01000002">
    <property type="protein sequence ID" value="TDK67068.1"/>
    <property type="molecule type" value="Genomic_DNA"/>
</dbReference>
<organism evidence="1 2">
    <name type="scientific">Sapientia aquatica</name>
    <dbReference type="NCBI Taxonomy" id="1549640"/>
    <lineage>
        <taxon>Bacteria</taxon>
        <taxon>Pseudomonadati</taxon>
        <taxon>Pseudomonadota</taxon>
        <taxon>Betaproteobacteria</taxon>
        <taxon>Burkholderiales</taxon>
        <taxon>Oxalobacteraceae</taxon>
        <taxon>Sapientia</taxon>
    </lineage>
</organism>
<name>A0A4V3AUX4_9BURK</name>
<proteinExistence type="predicted"/>
<keyword evidence="2" id="KW-1185">Reference proteome</keyword>
<comment type="caution">
    <text evidence="1">The sequence shown here is derived from an EMBL/GenBank/DDBJ whole genome shotgun (WGS) entry which is preliminary data.</text>
</comment>
<protein>
    <submittedName>
        <fullName evidence="1">Uncharacterized protein</fullName>
    </submittedName>
</protein>
<dbReference type="RefSeq" id="WP_133325947.1">
    <property type="nucleotide sequence ID" value="NZ_SMYL01000002.1"/>
</dbReference>
<dbReference type="Proteomes" id="UP000294829">
    <property type="component" value="Unassembled WGS sequence"/>
</dbReference>
<evidence type="ECO:0000313" key="1">
    <source>
        <dbReference type="EMBL" id="TDK67068.1"/>
    </source>
</evidence>
<reference evidence="1 2" key="1">
    <citation type="submission" date="2019-03" db="EMBL/GenBank/DDBJ databases">
        <title>Sapientia aquatica gen. nov., sp. nov., isolated from a crater lake.</title>
        <authorList>
            <person name="Felfoldi T."/>
            <person name="Szabo A."/>
            <person name="Toth E."/>
            <person name="Schumann P."/>
            <person name="Keki Z."/>
            <person name="Marialigeti K."/>
            <person name="Mathe I."/>
        </authorList>
    </citation>
    <scope>NUCLEOTIDE SEQUENCE [LARGE SCALE GENOMIC DNA]</scope>
    <source>
        <strain evidence="1 2">SA-152</strain>
    </source>
</reference>